<dbReference type="FunFam" id="1.10.1200.10:FF:000005">
    <property type="entry name" value="Nonribosomal peptide synthetase 1"/>
    <property type="match status" value="1"/>
</dbReference>
<dbReference type="FunFam" id="3.40.50.12780:FF:000012">
    <property type="entry name" value="Non-ribosomal peptide synthetase"/>
    <property type="match status" value="1"/>
</dbReference>
<keyword evidence="7" id="KW-1185">Reference proteome</keyword>
<comment type="cofactor">
    <cofactor evidence="1">
        <name>pantetheine 4'-phosphate</name>
        <dbReference type="ChEBI" id="CHEBI:47942"/>
    </cofactor>
</comment>
<dbReference type="InterPro" id="IPR001242">
    <property type="entry name" value="Condensation_dom"/>
</dbReference>
<dbReference type="Pfam" id="PF00501">
    <property type="entry name" value="AMP-binding"/>
    <property type="match status" value="2"/>
</dbReference>
<name>A0A841IID6_9ACTN</name>
<dbReference type="Gene3D" id="2.30.38.10">
    <property type="entry name" value="Luciferase, Domain 3"/>
    <property type="match status" value="1"/>
</dbReference>
<dbReference type="SUPFAM" id="SSF56801">
    <property type="entry name" value="Acetyl-CoA synthetase-like"/>
    <property type="match status" value="2"/>
</dbReference>
<dbReference type="Proteomes" id="UP000536604">
    <property type="component" value="Unassembled WGS sequence"/>
</dbReference>
<feature type="domain" description="Carrier" evidence="5">
    <location>
        <begin position="1998"/>
        <end position="2073"/>
    </location>
</feature>
<dbReference type="InterPro" id="IPR000873">
    <property type="entry name" value="AMP-dep_synth/lig_dom"/>
</dbReference>
<dbReference type="SMART" id="SM00824">
    <property type="entry name" value="PKS_TE"/>
    <property type="match status" value="1"/>
</dbReference>
<dbReference type="Gene3D" id="1.10.1200.10">
    <property type="entry name" value="ACP-like"/>
    <property type="match status" value="1"/>
</dbReference>
<dbReference type="GO" id="GO:0044550">
    <property type="term" value="P:secondary metabolite biosynthetic process"/>
    <property type="evidence" value="ECO:0007669"/>
    <property type="project" value="UniProtKB-ARBA"/>
</dbReference>
<dbReference type="InterPro" id="IPR042099">
    <property type="entry name" value="ANL_N_sf"/>
</dbReference>
<evidence type="ECO:0000256" key="4">
    <source>
        <dbReference type="ARBA" id="ARBA00022553"/>
    </source>
</evidence>
<dbReference type="SUPFAM" id="SSF53474">
    <property type="entry name" value="alpha/beta-Hydrolases"/>
    <property type="match status" value="1"/>
</dbReference>
<dbReference type="SUPFAM" id="SSF47336">
    <property type="entry name" value="ACP-like"/>
    <property type="match status" value="2"/>
</dbReference>
<dbReference type="FunFam" id="2.30.38.10:FF:000001">
    <property type="entry name" value="Non-ribosomal peptide synthetase PvdI"/>
    <property type="match status" value="2"/>
</dbReference>
<dbReference type="Pfam" id="PF00975">
    <property type="entry name" value="Thioesterase"/>
    <property type="match status" value="1"/>
</dbReference>
<evidence type="ECO:0000259" key="5">
    <source>
        <dbReference type="PROSITE" id="PS50075"/>
    </source>
</evidence>
<dbReference type="Pfam" id="PF00668">
    <property type="entry name" value="Condensation"/>
    <property type="match status" value="2"/>
</dbReference>
<dbReference type="Gene3D" id="3.40.50.1820">
    <property type="entry name" value="alpha/beta hydrolase"/>
    <property type="match status" value="1"/>
</dbReference>
<proteinExistence type="inferred from homology"/>
<dbReference type="GO" id="GO:0072330">
    <property type="term" value="P:monocarboxylic acid biosynthetic process"/>
    <property type="evidence" value="ECO:0007669"/>
    <property type="project" value="UniProtKB-ARBA"/>
</dbReference>
<dbReference type="Gene3D" id="3.40.50.980">
    <property type="match status" value="2"/>
</dbReference>
<dbReference type="Gene3D" id="3.30.300.30">
    <property type="match status" value="2"/>
</dbReference>
<dbReference type="GO" id="GO:0003824">
    <property type="term" value="F:catalytic activity"/>
    <property type="evidence" value="ECO:0007669"/>
    <property type="project" value="InterPro"/>
</dbReference>
<sequence>MVLRLSGAVDAGALEAALGDVVERHEALRTVFPSVDGEPFQRVLPVGEARPVLPVVEVGAGGSAERVAEAVRHVFDLGCEVPVRGWLLRESEREHVLVMVLHHIAGDGWSMGPLLRDLEEAYRARAVGRAPGWEPLEVQYADYALWQEEVLGSADDPDSLAAEQISYWEHALRDLPEVLDLPTDRPRPAVAGYRGGIAPIALAPETHRALLRLAAEHDATLFMVLQAALSVLLDRMGAGSDIPLGTPVAGRDDEGLEDLVGFFVNTLVLRTDTSGNPGFGELLDRVRETDLEAFSHQDLPFDRLVEALNPARSTAHHPLFQVMLVLQNNAGGTMSLPGLEVAEEPFRTGMAKFDLTFILGESFAADGSPAGLEGGLEYATDLFDHTTAECFVTRLVRVLDTVAASPGIAVGDIDLLTAEEEARLREFNATGSGVCDRTAAEVFGERVREAPDAVAVVFGEERLAYAELDERANRLAHHLLARGAVKGDVVAILLERGPDLAVSVLAAVKAGTPYLLLDPGFPDERLRSLAGSAGVRTVVTRREEADRVPTGSEPVLVDADAEAISRLPGSAPEPGTGPADGLCVMFTSGSTGRPKGVLVPHRAVVGTLRGQDFADFGADQVWLQSALLSWDAFALEFWGALLNGARCVLQPGRHTRPELIASLVAKHGVTTLWLSAGLFNLMLDEYPQVFAGVRQVMTGGEAPSVEHLRRFREAFPQVRLVHGYGPVEAMIFTNALPLDSVDGERVPVGRPLAGKRVHVLDGRLRRVPVGVVGEVYAAGVGLAHGYLGRPAETAERFLPDPFGAPGERMYRTGDLGRWTEDGHLVVVGRADGQVKIRGFRIEPGEIETALVSHPDVTQAAAVVHGDTVGEKRLVAYVVLEPGSSATPSSLRSDLASALPEYMVPSAVVPLDALPLNDSGKLDRRALPEPDFGALSRGRAARDAREEVLCGLFAEVLGLESVTIDDSFFDLGGHSLLAARLIARIRGALEAELTVRDLFRAPTVAGIARTLEQSGAVPLRAALSRRERPERVPLSFAQRRLWFLDRLEGPSATYNIPVVLRLSGAVDADALEAALGDVVERHEALRTVFPSVDGEPFQRVLPVGEARPVLPVVEVGAGGSAERVAEAVRHVFDLGCEVPVRGWLLRESEREHVLVMVLHHIAGDGWSMGPLLRDLEEAYRARMLGRAPGWEPLEVQYADYALWQHELLGDDAAPTELLREQSEHWKEFLDGIPEVLDLPADRPRPAVAGYRGDVLTFEIPADVHARLARIAAEHDATLFMVLQAALSVLLDRMGAGSDIPLGTPVAGRSDRALEDLVGFFVNTLVLRTDTSGNPGFGELLDRVREADLEAFSHQDLPFDRLVEALNPARSTAHHPLFQVMLTLQNNAGTMLSLPGLEVAEEPFRTGMAKFDLTFSLRERRGQDGSPAGLEGGLEYATDLFDRESAALLTARLALLLDEASADPGRGVRDLPLATGAEYRRAVHEYNDTAAPGRPRVLVHELFEDRVRETPDAVALVGDGESLTYAELNTRANRLAHHLASLGAEPESAVAVLVERSVDQLVATLAVVKCGAAYVPLADSFPVSRVRDIMADTGARVLVTDREGEVPAAEAEQGTAVAQVRDVPAGLPDRDPAVRVGDRALLYVMFTSGSTGRPKGVAVDHHNVVQLALDHCWDGENHRRVMVHSAYGFDASTYEIWVPLLRGSTLVVAPRTDGDAHVLARTIRDHGVTAAYFTTGLFNVMADECVEGLALLREVWTSGDVASPAAVQRVLDHCPDTVVVHGYGPTETTVWSSYQTFGTGQRRLDELTLGTPMDNTTMYVLDDRLRPVPPGATGELYIGGSHVARGYVGRPDLTSERFVADPLGEPGRRMYRTGDLVRWTRQGGIRFIGRVDGQIKIRGFRIEPAEVEAVLGAWPGVAQCAVVVREDRPGDKRLVAYTVMEAGCTLDRESVRRSMGETLPDYMVPSLFVALEQMPLTGNGKLDRRALPAPDYGALSLGRGPRTPREEVVCGIFAEVLGLERVGIDDSFFDLGGHSLLATRLVSGVNEATGLGLGVRDLFQTPTVAGLLGEEDRSGALDVLLPLRTEGGENPLFCVHPAAGMSWCFAGLTRWLGDGQPVYGLQSRTLTEPGWLPATVEEIARDHLREIRSVQARGPYRLLGYSFGGLVAHTMAALLQEEGEDVELLALMDSYPVHGIRDTPGPGHEQLMDMLLGRPPEDLRPGSRQEEPPDIARVVRELRAADPVMAGFAEAEVTALVTAAVNHMEIARDHVPRVFDGGITFFRAELGRVDGAPDTDAWTEYVKGGIDVHRVGATHGQMAEPSPIEQIGGVLAGLLKAERRAGQSGAMKEMLR</sequence>
<dbReference type="Gene3D" id="3.30.559.30">
    <property type="entry name" value="Nonribosomal peptide synthetase, condensation domain"/>
    <property type="match status" value="2"/>
</dbReference>
<gene>
    <name evidence="6" type="ORF">FHS13_000351</name>
</gene>
<reference evidence="6 7" key="1">
    <citation type="submission" date="2020-08" db="EMBL/GenBank/DDBJ databases">
        <title>Genomic Encyclopedia of Type Strains, Phase III (KMG-III): the genomes of soil and plant-associated and newly described type strains.</title>
        <authorList>
            <person name="Whitman W."/>
        </authorList>
    </citation>
    <scope>NUCLEOTIDE SEQUENCE [LARGE SCALE GENOMIC DNA]</scope>
    <source>
        <strain evidence="6 7">CECT 8712</strain>
    </source>
</reference>
<dbReference type="InterPro" id="IPR029058">
    <property type="entry name" value="AB_hydrolase_fold"/>
</dbReference>
<dbReference type="FunFam" id="3.30.300.30:FF:000010">
    <property type="entry name" value="Enterobactin synthetase component F"/>
    <property type="match status" value="2"/>
</dbReference>
<dbReference type="InterPro" id="IPR045851">
    <property type="entry name" value="AMP-bd_C_sf"/>
</dbReference>
<dbReference type="InterPro" id="IPR009081">
    <property type="entry name" value="PP-bd_ACP"/>
</dbReference>
<accession>A0A841IID6</accession>
<evidence type="ECO:0000313" key="6">
    <source>
        <dbReference type="EMBL" id="MBB6118423.1"/>
    </source>
</evidence>
<evidence type="ECO:0000256" key="3">
    <source>
        <dbReference type="ARBA" id="ARBA00022450"/>
    </source>
</evidence>
<organism evidence="6 7">
    <name type="scientific">Nocardiopsis algeriensis</name>
    <dbReference type="NCBI Taxonomy" id="1478215"/>
    <lineage>
        <taxon>Bacteria</taxon>
        <taxon>Bacillati</taxon>
        <taxon>Actinomycetota</taxon>
        <taxon>Actinomycetes</taxon>
        <taxon>Streptosporangiales</taxon>
        <taxon>Nocardiopsidaceae</taxon>
        <taxon>Nocardiopsis</taxon>
    </lineage>
</organism>
<dbReference type="CDD" id="cd12117">
    <property type="entry name" value="A_NRPS_Srf_like"/>
    <property type="match status" value="2"/>
</dbReference>
<dbReference type="InterPro" id="IPR023213">
    <property type="entry name" value="CAT-like_dom_sf"/>
</dbReference>
<dbReference type="InterPro" id="IPR010071">
    <property type="entry name" value="AA_adenyl_dom"/>
</dbReference>
<dbReference type="SMART" id="SM00823">
    <property type="entry name" value="PKS_PP"/>
    <property type="match status" value="2"/>
</dbReference>
<dbReference type="NCBIfam" id="TIGR01733">
    <property type="entry name" value="AA-adenyl-dom"/>
    <property type="match status" value="2"/>
</dbReference>
<dbReference type="GO" id="GO:0043041">
    <property type="term" value="P:amino acid activation for nonribosomal peptide biosynthetic process"/>
    <property type="evidence" value="ECO:0007669"/>
    <property type="project" value="TreeGrafter"/>
</dbReference>
<dbReference type="Pfam" id="PF00550">
    <property type="entry name" value="PP-binding"/>
    <property type="match status" value="2"/>
</dbReference>
<dbReference type="InterPro" id="IPR025110">
    <property type="entry name" value="AMP-bd_C"/>
</dbReference>
<dbReference type="InterPro" id="IPR020802">
    <property type="entry name" value="TesA-like"/>
</dbReference>
<dbReference type="Pfam" id="PF13193">
    <property type="entry name" value="AMP-binding_C"/>
    <property type="match status" value="2"/>
</dbReference>
<dbReference type="GO" id="GO:0008610">
    <property type="term" value="P:lipid biosynthetic process"/>
    <property type="evidence" value="ECO:0007669"/>
    <property type="project" value="UniProtKB-ARBA"/>
</dbReference>
<dbReference type="EMBL" id="JACHJO010000001">
    <property type="protein sequence ID" value="MBB6118423.1"/>
    <property type="molecule type" value="Genomic_DNA"/>
</dbReference>
<evidence type="ECO:0000256" key="1">
    <source>
        <dbReference type="ARBA" id="ARBA00001957"/>
    </source>
</evidence>
<dbReference type="CDD" id="cd19540">
    <property type="entry name" value="LCL_NRPS-like"/>
    <property type="match status" value="2"/>
</dbReference>
<dbReference type="InterPro" id="IPR020845">
    <property type="entry name" value="AMP-binding_CS"/>
</dbReference>
<dbReference type="Gene3D" id="3.30.559.10">
    <property type="entry name" value="Chloramphenicol acetyltransferase-like domain"/>
    <property type="match status" value="2"/>
</dbReference>
<dbReference type="GO" id="GO:0005829">
    <property type="term" value="C:cytosol"/>
    <property type="evidence" value="ECO:0007669"/>
    <property type="project" value="TreeGrafter"/>
</dbReference>
<dbReference type="InterPro" id="IPR036736">
    <property type="entry name" value="ACP-like_sf"/>
</dbReference>
<evidence type="ECO:0000313" key="7">
    <source>
        <dbReference type="Proteomes" id="UP000536604"/>
    </source>
</evidence>
<dbReference type="Gene3D" id="3.40.50.12780">
    <property type="entry name" value="N-terminal domain of ligase-like"/>
    <property type="match status" value="1"/>
</dbReference>
<dbReference type="GO" id="GO:0031177">
    <property type="term" value="F:phosphopantetheine binding"/>
    <property type="evidence" value="ECO:0007669"/>
    <property type="project" value="InterPro"/>
</dbReference>
<dbReference type="PROSITE" id="PS00455">
    <property type="entry name" value="AMP_BINDING"/>
    <property type="match status" value="2"/>
</dbReference>
<dbReference type="InterPro" id="IPR001031">
    <property type="entry name" value="Thioesterase"/>
</dbReference>
<dbReference type="PANTHER" id="PTHR45527:SF1">
    <property type="entry name" value="FATTY ACID SYNTHASE"/>
    <property type="match status" value="1"/>
</dbReference>
<dbReference type="InterPro" id="IPR006162">
    <property type="entry name" value="Ppantetheine_attach_site"/>
</dbReference>
<protein>
    <submittedName>
        <fullName evidence="6">Pristinamycin I synthase-3/4</fullName>
    </submittedName>
</protein>
<dbReference type="PANTHER" id="PTHR45527">
    <property type="entry name" value="NONRIBOSOMAL PEPTIDE SYNTHETASE"/>
    <property type="match status" value="1"/>
</dbReference>
<dbReference type="FunFam" id="3.40.50.980:FF:000001">
    <property type="entry name" value="Non-ribosomal peptide synthetase"/>
    <property type="match status" value="1"/>
</dbReference>
<keyword evidence="3" id="KW-0596">Phosphopantetheine</keyword>
<comment type="caution">
    <text evidence="6">The sequence shown here is derived from an EMBL/GenBank/DDBJ whole genome shotgun (WGS) entry which is preliminary data.</text>
</comment>
<dbReference type="FunFam" id="1.10.1200.10:FF:000016">
    <property type="entry name" value="Non-ribosomal peptide synthase"/>
    <property type="match status" value="1"/>
</dbReference>
<dbReference type="PROSITE" id="PS00012">
    <property type="entry name" value="PHOSPHOPANTETHEINE"/>
    <property type="match status" value="2"/>
</dbReference>
<feature type="domain" description="Carrier" evidence="5">
    <location>
        <begin position="939"/>
        <end position="1014"/>
    </location>
</feature>
<dbReference type="FunFam" id="3.30.559.30:FF:000001">
    <property type="entry name" value="Non-ribosomal peptide synthetase"/>
    <property type="match status" value="1"/>
</dbReference>
<dbReference type="PROSITE" id="PS50075">
    <property type="entry name" value="CARRIER"/>
    <property type="match status" value="2"/>
</dbReference>
<keyword evidence="4" id="KW-0597">Phosphoprotein</keyword>
<evidence type="ECO:0000256" key="2">
    <source>
        <dbReference type="ARBA" id="ARBA00006432"/>
    </source>
</evidence>
<dbReference type="SUPFAM" id="SSF52777">
    <property type="entry name" value="CoA-dependent acyltransferases"/>
    <property type="match status" value="4"/>
</dbReference>
<comment type="similarity">
    <text evidence="2">Belongs to the ATP-dependent AMP-binding enzyme family.</text>
</comment>
<dbReference type="InterPro" id="IPR020806">
    <property type="entry name" value="PKS_PP-bd"/>
</dbReference>